<reference evidence="1" key="2">
    <citation type="journal article" date="2019" name="IMA Fungus">
        <title>Genome sequencing and comparison of five Tilletia species to identify candidate genes for the detection of regulated species infecting wheat.</title>
        <authorList>
            <person name="Nguyen H.D.T."/>
            <person name="Sultana T."/>
            <person name="Kesanakurti P."/>
            <person name="Hambleton S."/>
        </authorList>
    </citation>
    <scope>NUCLEOTIDE SEQUENCE</scope>
    <source>
        <strain evidence="1">DAOMC 238032</strain>
    </source>
</reference>
<reference evidence="1" key="1">
    <citation type="submission" date="2016-04" db="EMBL/GenBank/DDBJ databases">
        <authorList>
            <person name="Nguyen H.D."/>
            <person name="Kesanakurti P."/>
            <person name="Cullis J."/>
            <person name="Levesque C.A."/>
            <person name="Hambleton S."/>
        </authorList>
    </citation>
    <scope>NUCLEOTIDE SEQUENCE</scope>
    <source>
        <strain evidence="1">DAOMC 238032</strain>
    </source>
</reference>
<proteinExistence type="predicted"/>
<accession>A0A177UIW3</accession>
<protein>
    <submittedName>
        <fullName evidence="1">Uncharacterized protein</fullName>
    </submittedName>
</protein>
<dbReference type="AlphaFoldDB" id="A0A177UIW3"/>
<sequence>MAAGELDPVLKAEGDFYVEYFSGHRGAERIIEDASRYIHFFIRKAYRNETDYYHQLYLINPQLPFYQTPQPGFSWSPTNGVMAVIPTN</sequence>
<dbReference type="EMBL" id="LWDD02000785">
    <property type="protein sequence ID" value="KAE8256679.1"/>
    <property type="molecule type" value="Genomic_DNA"/>
</dbReference>
<comment type="caution">
    <text evidence="1">The sequence shown here is derived from an EMBL/GenBank/DDBJ whole genome shotgun (WGS) entry which is preliminary data.</text>
</comment>
<organism evidence="1 2">
    <name type="scientific">Tilletia caries</name>
    <name type="common">wheat bunt fungus</name>
    <dbReference type="NCBI Taxonomy" id="13290"/>
    <lineage>
        <taxon>Eukaryota</taxon>
        <taxon>Fungi</taxon>
        <taxon>Dikarya</taxon>
        <taxon>Basidiomycota</taxon>
        <taxon>Ustilaginomycotina</taxon>
        <taxon>Exobasidiomycetes</taxon>
        <taxon>Tilletiales</taxon>
        <taxon>Tilletiaceae</taxon>
        <taxon>Tilletia</taxon>
    </lineage>
</organism>
<evidence type="ECO:0000313" key="2">
    <source>
        <dbReference type="Proteomes" id="UP000077671"/>
    </source>
</evidence>
<name>A0A177UIW3_9BASI</name>
<gene>
    <name evidence="1" type="ORF">A4X03_0g5163</name>
</gene>
<dbReference type="Proteomes" id="UP000077671">
    <property type="component" value="Unassembled WGS sequence"/>
</dbReference>
<evidence type="ECO:0000313" key="1">
    <source>
        <dbReference type="EMBL" id="KAE8256679.1"/>
    </source>
</evidence>